<sequence length="112" mass="12949">MRSKILIFQGMMRQKWQVNRGKGNRMILKIIIDAWRKIHRFVNTNQNSPNITYLYPLPMDQSFLGIAFPNSQNMNQNTSVTTYFNPFLLNMNQNPLDINYSDNRGHGLGGAG</sequence>
<comment type="caution">
    <text evidence="1">The sequence shown here is derived from an EMBL/GenBank/DDBJ whole genome shotgun (WGS) entry which is preliminary data.</text>
</comment>
<dbReference type="AlphaFoldDB" id="A0A9N8WIW9"/>
<dbReference type="OrthoDB" id="10614573at2759"/>
<protein>
    <submittedName>
        <fullName evidence="1">9364_t:CDS:1</fullName>
    </submittedName>
</protein>
<reference evidence="1" key="1">
    <citation type="submission" date="2021-06" db="EMBL/GenBank/DDBJ databases">
        <authorList>
            <person name="Kallberg Y."/>
            <person name="Tangrot J."/>
            <person name="Rosling A."/>
        </authorList>
    </citation>
    <scope>NUCLEOTIDE SEQUENCE</scope>
    <source>
        <strain evidence="1">AZ414A</strain>
    </source>
</reference>
<accession>A0A9N8WIW9</accession>
<organism evidence="1 2">
    <name type="scientific">Diversispora eburnea</name>
    <dbReference type="NCBI Taxonomy" id="1213867"/>
    <lineage>
        <taxon>Eukaryota</taxon>
        <taxon>Fungi</taxon>
        <taxon>Fungi incertae sedis</taxon>
        <taxon>Mucoromycota</taxon>
        <taxon>Glomeromycotina</taxon>
        <taxon>Glomeromycetes</taxon>
        <taxon>Diversisporales</taxon>
        <taxon>Diversisporaceae</taxon>
        <taxon>Diversispora</taxon>
    </lineage>
</organism>
<name>A0A9N8WIW9_9GLOM</name>
<dbReference type="EMBL" id="CAJVPK010000297">
    <property type="protein sequence ID" value="CAG8490644.1"/>
    <property type="molecule type" value="Genomic_DNA"/>
</dbReference>
<proteinExistence type="predicted"/>
<keyword evidence="2" id="KW-1185">Reference proteome</keyword>
<gene>
    <name evidence="1" type="ORF">DEBURN_LOCUS4154</name>
</gene>
<dbReference type="Proteomes" id="UP000789706">
    <property type="component" value="Unassembled WGS sequence"/>
</dbReference>
<evidence type="ECO:0000313" key="2">
    <source>
        <dbReference type="Proteomes" id="UP000789706"/>
    </source>
</evidence>
<evidence type="ECO:0000313" key="1">
    <source>
        <dbReference type="EMBL" id="CAG8490644.1"/>
    </source>
</evidence>